<name>A0A9E7C0S7_9ACTN</name>
<dbReference type="Pfam" id="PF02518">
    <property type="entry name" value="HATPase_c"/>
    <property type="match status" value="1"/>
</dbReference>
<dbReference type="InterPro" id="IPR000595">
    <property type="entry name" value="cNMP-bd_dom"/>
</dbReference>
<evidence type="ECO:0000259" key="6">
    <source>
        <dbReference type="PROSITE" id="PS50042"/>
    </source>
</evidence>
<dbReference type="SUPFAM" id="SSF47384">
    <property type="entry name" value="Homodimeric domain of signal transducing histidine kinase"/>
    <property type="match status" value="1"/>
</dbReference>
<evidence type="ECO:0000256" key="5">
    <source>
        <dbReference type="ARBA" id="ARBA00023012"/>
    </source>
</evidence>
<dbReference type="PROSITE" id="PS50042">
    <property type="entry name" value="CNMP_BINDING_3"/>
    <property type="match status" value="1"/>
</dbReference>
<dbReference type="SMART" id="SM00387">
    <property type="entry name" value="HATPase_c"/>
    <property type="match status" value="1"/>
</dbReference>
<dbReference type="Proteomes" id="UP001162834">
    <property type="component" value="Chromosome"/>
</dbReference>
<dbReference type="RefSeq" id="WP_259310758.1">
    <property type="nucleotide sequence ID" value="NZ_CP087164.1"/>
</dbReference>
<keyword evidence="8" id="KW-0808">Transferase</keyword>
<keyword evidence="9" id="KW-1185">Reference proteome</keyword>
<keyword evidence="4" id="KW-0418">Kinase</keyword>
<comment type="catalytic activity">
    <reaction evidence="1">
        <text>ATP + protein L-histidine = ADP + protein N-phospho-L-histidine.</text>
        <dbReference type="EC" id="2.7.13.3"/>
    </reaction>
</comment>
<dbReference type="GO" id="GO:0005886">
    <property type="term" value="C:plasma membrane"/>
    <property type="evidence" value="ECO:0007669"/>
    <property type="project" value="UniProtKB-SubCell"/>
</dbReference>
<organism evidence="8 9">
    <name type="scientific">Capillimicrobium parvum</name>
    <dbReference type="NCBI Taxonomy" id="2884022"/>
    <lineage>
        <taxon>Bacteria</taxon>
        <taxon>Bacillati</taxon>
        <taxon>Actinomycetota</taxon>
        <taxon>Thermoleophilia</taxon>
        <taxon>Solirubrobacterales</taxon>
        <taxon>Capillimicrobiaceae</taxon>
        <taxon>Capillimicrobium</taxon>
    </lineage>
</organism>
<evidence type="ECO:0000256" key="3">
    <source>
        <dbReference type="ARBA" id="ARBA00012438"/>
    </source>
</evidence>
<dbReference type="KEGG" id="sbae:DSM104329_03100"/>
<dbReference type="Gene3D" id="1.10.287.130">
    <property type="match status" value="1"/>
</dbReference>
<evidence type="ECO:0000259" key="7">
    <source>
        <dbReference type="PROSITE" id="PS50109"/>
    </source>
</evidence>
<dbReference type="Pfam" id="PF00027">
    <property type="entry name" value="cNMP_binding"/>
    <property type="match status" value="1"/>
</dbReference>
<dbReference type="SUPFAM" id="SSF51206">
    <property type="entry name" value="cAMP-binding domain-like"/>
    <property type="match status" value="1"/>
</dbReference>
<proteinExistence type="predicted"/>
<dbReference type="CDD" id="cd00038">
    <property type="entry name" value="CAP_ED"/>
    <property type="match status" value="1"/>
</dbReference>
<dbReference type="PANTHER" id="PTHR43065:SF48">
    <property type="entry name" value="HISTIDINE KINASE"/>
    <property type="match status" value="1"/>
</dbReference>
<sequence length="471" mass="50430">MTRAATVADLRPVDLFDDLDDEQLRHWAEVAEVSELEPGDALAEQGAAPRGLLCLLRGTAQASMSIDGRIEPTGRQEGPTWIGAIAALTEEPLPVSMRALTPVTLAIVPGEDFRRLALGNPPVHRKVMRAVSPVMNRLAGVEQNRERMESLGKMAAGLAHELNNPAAAAQRSAEQLADALKVISRTLGAFVESGVERIEAEGLVALQREALARADQRGALDALDVADAEEDLLERLEDLDVPRAWELAEPLAVAGVDGEWLDRVAALAGPATGAAIAWVAAALTARGLADELRASTEQMSRLVAAVKTYAYMDRGEVVDADVHAGLESTLTLMGHKLKHTEIEVVRDYDRDLPPLRMRGAELNQVWTNLLDNAIDALGDHGTITVRTRREDRCAVVEIADDGPGIPADIVGHVFDPFFTTKEVGRGTGLGLDTVRQIVVDRHDGSIAVDSDAGGTTFRVWLPLAAATGLTS</sequence>
<gene>
    <name evidence="8" type="primary">sasA_13</name>
    <name evidence="8" type="ORF">DSM104329_03100</name>
</gene>
<evidence type="ECO:0000256" key="4">
    <source>
        <dbReference type="ARBA" id="ARBA00022777"/>
    </source>
</evidence>
<dbReference type="EC" id="2.7.13.3" evidence="3"/>
<evidence type="ECO:0000256" key="1">
    <source>
        <dbReference type="ARBA" id="ARBA00000085"/>
    </source>
</evidence>
<dbReference type="InterPro" id="IPR004358">
    <property type="entry name" value="Sig_transdc_His_kin-like_C"/>
</dbReference>
<dbReference type="AlphaFoldDB" id="A0A9E7C0S7"/>
<dbReference type="EMBL" id="CP087164">
    <property type="protein sequence ID" value="UGS36691.1"/>
    <property type="molecule type" value="Genomic_DNA"/>
</dbReference>
<dbReference type="PROSITE" id="PS50109">
    <property type="entry name" value="HIS_KIN"/>
    <property type="match status" value="1"/>
</dbReference>
<evidence type="ECO:0000313" key="8">
    <source>
        <dbReference type="EMBL" id="UGS36691.1"/>
    </source>
</evidence>
<dbReference type="Gene3D" id="2.60.120.10">
    <property type="entry name" value="Jelly Rolls"/>
    <property type="match status" value="1"/>
</dbReference>
<keyword evidence="5" id="KW-0902">Two-component regulatory system</keyword>
<dbReference type="GO" id="GO:0000155">
    <property type="term" value="F:phosphorelay sensor kinase activity"/>
    <property type="evidence" value="ECO:0007669"/>
    <property type="project" value="InterPro"/>
</dbReference>
<dbReference type="InterPro" id="IPR005467">
    <property type="entry name" value="His_kinase_dom"/>
</dbReference>
<protein>
    <recommendedName>
        <fullName evidence="3">histidine kinase</fullName>
        <ecNumber evidence="3">2.7.13.3</ecNumber>
    </recommendedName>
</protein>
<dbReference type="SMART" id="SM00100">
    <property type="entry name" value="cNMP"/>
    <property type="match status" value="1"/>
</dbReference>
<dbReference type="PRINTS" id="PR00344">
    <property type="entry name" value="BCTRLSENSOR"/>
</dbReference>
<comment type="subcellular location">
    <subcellularLocation>
        <location evidence="2">Cell membrane</location>
    </subcellularLocation>
</comment>
<dbReference type="InterPro" id="IPR036097">
    <property type="entry name" value="HisK_dim/P_sf"/>
</dbReference>
<dbReference type="InterPro" id="IPR018490">
    <property type="entry name" value="cNMP-bd_dom_sf"/>
</dbReference>
<dbReference type="InterPro" id="IPR014710">
    <property type="entry name" value="RmlC-like_jellyroll"/>
</dbReference>
<evidence type="ECO:0000256" key="2">
    <source>
        <dbReference type="ARBA" id="ARBA00004236"/>
    </source>
</evidence>
<dbReference type="PANTHER" id="PTHR43065">
    <property type="entry name" value="SENSOR HISTIDINE KINASE"/>
    <property type="match status" value="1"/>
</dbReference>
<feature type="domain" description="Histidine kinase" evidence="7">
    <location>
        <begin position="242"/>
        <end position="465"/>
    </location>
</feature>
<accession>A0A9E7C0S7</accession>
<dbReference type="InterPro" id="IPR003594">
    <property type="entry name" value="HATPase_dom"/>
</dbReference>
<dbReference type="SUPFAM" id="SSF55874">
    <property type="entry name" value="ATPase domain of HSP90 chaperone/DNA topoisomerase II/histidine kinase"/>
    <property type="match status" value="1"/>
</dbReference>
<dbReference type="InterPro" id="IPR036890">
    <property type="entry name" value="HATPase_C_sf"/>
</dbReference>
<reference evidence="8" key="1">
    <citation type="journal article" date="2022" name="Int. J. Syst. Evol. Microbiol.">
        <title>Pseudomonas aegrilactucae sp. nov. and Pseudomonas morbosilactucae sp. nov., pathogens causing bacterial rot of lettuce in Japan.</title>
        <authorList>
            <person name="Sawada H."/>
            <person name="Fujikawa T."/>
            <person name="Satou M."/>
        </authorList>
    </citation>
    <scope>NUCLEOTIDE SEQUENCE</scope>
    <source>
        <strain evidence="8">0166_1</strain>
    </source>
</reference>
<evidence type="ECO:0000313" key="9">
    <source>
        <dbReference type="Proteomes" id="UP001162834"/>
    </source>
</evidence>
<feature type="domain" description="Cyclic nucleotide-binding" evidence="6">
    <location>
        <begin position="15"/>
        <end position="126"/>
    </location>
</feature>
<dbReference type="Gene3D" id="3.30.565.10">
    <property type="entry name" value="Histidine kinase-like ATPase, C-terminal domain"/>
    <property type="match status" value="1"/>
</dbReference>